<dbReference type="Pfam" id="PF01546">
    <property type="entry name" value="Peptidase_M20"/>
    <property type="match status" value="1"/>
</dbReference>
<dbReference type="GO" id="GO:0047652">
    <property type="term" value="F:allantoate deiminase activity"/>
    <property type="evidence" value="ECO:0007669"/>
    <property type="project" value="UniProtKB-EC"/>
</dbReference>
<dbReference type="InterPro" id="IPR010158">
    <property type="entry name" value="Amidase_Cbmase"/>
</dbReference>
<evidence type="ECO:0000313" key="4">
    <source>
        <dbReference type="EMBL" id="MDQ0340532.1"/>
    </source>
</evidence>
<reference evidence="4 5" key="1">
    <citation type="submission" date="2023-07" db="EMBL/GenBank/DDBJ databases">
        <title>Genomic Encyclopedia of Type Strains, Phase IV (KMG-IV): sequencing the most valuable type-strain genomes for metagenomic binning, comparative biology and taxonomic classification.</title>
        <authorList>
            <person name="Goeker M."/>
        </authorList>
    </citation>
    <scope>NUCLEOTIDE SEQUENCE [LARGE SCALE GENOMIC DNA]</scope>
    <source>
        <strain evidence="4 5">DSM 17740</strain>
    </source>
</reference>
<proteinExistence type="inferred from homology"/>
<dbReference type="RefSeq" id="WP_307342312.1">
    <property type="nucleotide sequence ID" value="NZ_JAUSUQ010000015.1"/>
</dbReference>
<dbReference type="PANTHER" id="PTHR32494">
    <property type="entry name" value="ALLANTOATE DEIMINASE-RELATED"/>
    <property type="match status" value="1"/>
</dbReference>
<dbReference type="Pfam" id="PF07687">
    <property type="entry name" value="M20_dimer"/>
    <property type="match status" value="1"/>
</dbReference>
<dbReference type="InterPro" id="IPR011650">
    <property type="entry name" value="Peptidase_M20_dimer"/>
</dbReference>
<organism evidence="4 5">
    <name type="scientific">Caldalkalibacillus uzonensis</name>
    <dbReference type="NCBI Taxonomy" id="353224"/>
    <lineage>
        <taxon>Bacteria</taxon>
        <taxon>Bacillati</taxon>
        <taxon>Bacillota</taxon>
        <taxon>Bacilli</taxon>
        <taxon>Bacillales</taxon>
        <taxon>Bacillaceae</taxon>
        <taxon>Caldalkalibacillus</taxon>
    </lineage>
</organism>
<dbReference type="EMBL" id="JAUSUQ010000015">
    <property type="protein sequence ID" value="MDQ0340532.1"/>
    <property type="molecule type" value="Genomic_DNA"/>
</dbReference>
<dbReference type="SUPFAM" id="SSF53187">
    <property type="entry name" value="Zn-dependent exopeptidases"/>
    <property type="match status" value="1"/>
</dbReference>
<evidence type="ECO:0000256" key="1">
    <source>
        <dbReference type="ARBA" id="ARBA00006153"/>
    </source>
</evidence>
<dbReference type="NCBIfam" id="NF006771">
    <property type="entry name" value="PRK09290.1-5"/>
    <property type="match status" value="1"/>
</dbReference>
<sequence>MAGVSEVNKKVLDRLMATYNDSHDHSGVSGERLAARLAQLAAIGLTEEGGSQRIGFSPEERAAKELVKQWMNEAGLEVREDGAGNVIGRFTAQQDHLPVVMSGSHVDSVPNGGHFDGTLGVLAALEVAQAWKETGYRPDAPYEVVIFSDEEGARFNGGLTGSRAMMGEVNLEKQQQLKDINGDSFQSVIERDGLTVEQFMAAKRDPAEIAAFVEVHIEQGKTLEDAGIPVGIVNGIAGPCWLEVTFRGQAGHAGNTPMNQRFDALAAASQFILQVESLPKRISSTAVGTVGKIQVHPGGINVIPGEVKVYVDLRDIKRETRDQLIDAVQKEAHHIAQQRRLQVELSETLRVEPVPIYENMQQTVRTAVEALGIPPLFLPSGAGHDAMVLGRHVPVAMLFVQSKEGISHNPNEWSELNDCVQAVHVLKHLLEQLVTEEHC</sequence>
<dbReference type="NCBIfam" id="TIGR01879">
    <property type="entry name" value="hydantase"/>
    <property type="match status" value="1"/>
</dbReference>
<dbReference type="CDD" id="cd03884">
    <property type="entry name" value="M20_bAS"/>
    <property type="match status" value="1"/>
</dbReference>
<evidence type="ECO:0000256" key="2">
    <source>
        <dbReference type="ARBA" id="ARBA00022801"/>
    </source>
</evidence>
<gene>
    <name evidence="4" type="ORF">J2S00_003356</name>
</gene>
<keyword evidence="2 4" id="KW-0378">Hydrolase</keyword>
<comment type="caution">
    <text evidence="4">The sequence shown here is derived from an EMBL/GenBank/DDBJ whole genome shotgun (WGS) entry which is preliminary data.</text>
</comment>
<evidence type="ECO:0000313" key="5">
    <source>
        <dbReference type="Proteomes" id="UP001232445"/>
    </source>
</evidence>
<dbReference type="SUPFAM" id="SSF55031">
    <property type="entry name" value="Bacterial exopeptidase dimerisation domain"/>
    <property type="match status" value="1"/>
</dbReference>
<name>A0ABU0CXP1_9BACI</name>
<feature type="domain" description="Peptidase M20 dimerisation" evidence="3">
    <location>
        <begin position="236"/>
        <end position="336"/>
    </location>
</feature>
<dbReference type="EC" id="3.5.3.9" evidence="4"/>
<dbReference type="InterPro" id="IPR036264">
    <property type="entry name" value="Bact_exopeptidase_dim_dom"/>
</dbReference>
<keyword evidence="5" id="KW-1185">Reference proteome</keyword>
<accession>A0ABU0CXP1</accession>
<dbReference type="Proteomes" id="UP001232445">
    <property type="component" value="Unassembled WGS sequence"/>
</dbReference>
<protein>
    <submittedName>
        <fullName evidence="4">Allantoate deiminase</fullName>
        <ecNumber evidence="4">3.5.3.9</ecNumber>
    </submittedName>
</protein>
<dbReference type="Gene3D" id="3.40.630.10">
    <property type="entry name" value="Zn peptidases"/>
    <property type="match status" value="1"/>
</dbReference>
<dbReference type="Gene3D" id="3.30.70.360">
    <property type="match status" value="1"/>
</dbReference>
<dbReference type="PANTHER" id="PTHR32494:SF5">
    <property type="entry name" value="ALLANTOATE AMIDOHYDROLASE"/>
    <property type="match status" value="1"/>
</dbReference>
<comment type="similarity">
    <text evidence="1">Belongs to the peptidase M20 family.</text>
</comment>
<evidence type="ECO:0000259" key="3">
    <source>
        <dbReference type="Pfam" id="PF07687"/>
    </source>
</evidence>
<dbReference type="PIRSF" id="PIRSF001235">
    <property type="entry name" value="Amidase_carbamoylase"/>
    <property type="match status" value="1"/>
</dbReference>
<dbReference type="InterPro" id="IPR002933">
    <property type="entry name" value="Peptidase_M20"/>
</dbReference>